<keyword evidence="3" id="KW-1185">Reference proteome</keyword>
<feature type="transmembrane region" description="Helical" evidence="1">
    <location>
        <begin position="154"/>
        <end position="176"/>
    </location>
</feature>
<feature type="transmembrane region" description="Helical" evidence="1">
    <location>
        <begin position="183"/>
        <end position="202"/>
    </location>
</feature>
<dbReference type="PANTHER" id="PTHR37305:SF1">
    <property type="entry name" value="MEMBRANE PROTEIN"/>
    <property type="match status" value="1"/>
</dbReference>
<organism evidence="2 3">
    <name type="scientific">Isobaculum melis</name>
    <dbReference type="NCBI Taxonomy" id="142588"/>
    <lineage>
        <taxon>Bacteria</taxon>
        <taxon>Bacillati</taxon>
        <taxon>Bacillota</taxon>
        <taxon>Bacilli</taxon>
        <taxon>Lactobacillales</taxon>
        <taxon>Carnobacteriaceae</taxon>
        <taxon>Isobaculum</taxon>
    </lineage>
</organism>
<evidence type="ECO:0000313" key="2">
    <source>
        <dbReference type="EMBL" id="SER90366.1"/>
    </source>
</evidence>
<dbReference type="OrthoDB" id="3268827at2"/>
<dbReference type="EMBL" id="FOHA01000010">
    <property type="protein sequence ID" value="SER90366.1"/>
    <property type="molecule type" value="Genomic_DNA"/>
</dbReference>
<feature type="transmembrane region" description="Helical" evidence="1">
    <location>
        <begin position="233"/>
        <end position="254"/>
    </location>
</feature>
<proteinExistence type="predicted"/>
<protein>
    <submittedName>
        <fullName evidence="2">ABC-2 family transporter protein</fullName>
    </submittedName>
</protein>
<dbReference type="AlphaFoldDB" id="A0A1H9SZT0"/>
<feature type="transmembrane region" description="Helical" evidence="1">
    <location>
        <begin position="111"/>
        <end position="134"/>
    </location>
</feature>
<reference evidence="2 3" key="1">
    <citation type="submission" date="2016-10" db="EMBL/GenBank/DDBJ databases">
        <authorList>
            <person name="de Groot N.N."/>
        </authorList>
    </citation>
    <scope>NUCLEOTIDE SEQUENCE [LARGE SCALE GENOMIC DNA]</scope>
    <source>
        <strain evidence="2 3">DSM 13760</strain>
    </source>
</reference>
<dbReference type="PANTHER" id="PTHR37305">
    <property type="entry name" value="INTEGRAL MEMBRANE PROTEIN-RELATED"/>
    <property type="match status" value="1"/>
</dbReference>
<name>A0A1H9SZT0_9LACT</name>
<keyword evidence="1" id="KW-1133">Transmembrane helix</keyword>
<feature type="transmembrane region" description="Helical" evidence="1">
    <location>
        <begin position="67"/>
        <end position="90"/>
    </location>
</feature>
<dbReference type="STRING" id="142588.SAMN04488559_11019"/>
<feature type="transmembrane region" description="Helical" evidence="1">
    <location>
        <begin position="20"/>
        <end position="40"/>
    </location>
</feature>
<keyword evidence="1" id="KW-0472">Membrane</keyword>
<evidence type="ECO:0000256" key="1">
    <source>
        <dbReference type="SAM" id="Phobius"/>
    </source>
</evidence>
<accession>A0A1H9SZT0</accession>
<dbReference type="Pfam" id="PF12730">
    <property type="entry name" value="ABC2_membrane_4"/>
    <property type="match status" value="1"/>
</dbReference>
<sequence length="263" mass="29453">MKRFSRSIYTEFIKIKTTRAWWIVCGIVLIVQPVIALIGAKQMAQIGLNATPETHPELAVALPPIDYFGFDSTLLGLLPMVILGGIFGASEYKNHQLRTYFLYNNHRLQGFLTKSFTLLIMLTIVSFISIFTTIAITHIGLGHLGLQPIQLSPIAWQFIGLTLLNWVFLTMFAFFLGMLFRTAMVPLIFLVPQIYNLGEYLAEKWSWGTYLPVAAGKQICGISTDTILPHDPIKGGIILGLWTIIAFVAAGYYFKRRDVGGAY</sequence>
<gene>
    <name evidence="2" type="ORF">SAMN04488559_11019</name>
</gene>
<evidence type="ECO:0000313" key="3">
    <source>
        <dbReference type="Proteomes" id="UP000198948"/>
    </source>
</evidence>
<dbReference type="Proteomes" id="UP000198948">
    <property type="component" value="Unassembled WGS sequence"/>
</dbReference>
<keyword evidence="1" id="KW-0812">Transmembrane</keyword>
<dbReference type="RefSeq" id="WP_092652360.1">
    <property type="nucleotide sequence ID" value="NZ_FOHA01000010.1"/>
</dbReference>